<comment type="caution">
    <text evidence="1">The sequence shown here is derived from an EMBL/GenBank/DDBJ whole genome shotgun (WGS) entry which is preliminary data.</text>
</comment>
<sequence length="437" mass="50637">MKDIIRDRLNKMEDLEQRRMLKDLMTGVFLNLVEYQEALNKQIEQRVFDEVKNQEGKYELHITLIDREDYDPIHEFLRPMLSSDLNNQVLDISGVAELVRNGGEIPLFSLFLEMGTQQIWELLSSERIFKGTMITNAGEYPLFFKLKQNLSYINEIEKLYQSFMLNGMNWRTINLPYIYKFVDCVLVGGEGEPAIHEEVKEIVVSLEEYDVYKRSGVIPLWNLERISQRNTGFPMPAIDRINFEHTLSLRQEGVEHGYLVDASEADVRYILRSEDRLVIVTPRNESGEWGLVKIIKPSLTNLTHFPYPTFSNRRKEQFTVRLAENKGLIIRSKAEILRIVSSLEAAEGIELVEIQMLDPVKNGQMLGDTSSLTYSLNSFVSDGIRTDHGKPVMKLGFRLEASGRERIPKFLEVDVLSYIVAEIQRYFPDYRCEGAYL</sequence>
<dbReference type="Proteomes" id="UP000250642">
    <property type="component" value="Unassembled WGS sequence"/>
</dbReference>
<evidence type="ECO:0000313" key="1">
    <source>
        <dbReference type="EMBL" id="RAW15247.1"/>
    </source>
</evidence>
<dbReference type="EMBL" id="QEVW01000008">
    <property type="protein sequence ID" value="RAW15247.1"/>
    <property type="molecule type" value="Genomic_DNA"/>
</dbReference>
<reference evidence="1 2" key="1">
    <citation type="submission" date="2018-04" db="EMBL/GenBank/DDBJ databases">
        <title>Paenibacillus taichungensis Genome sequencing and assembly.</title>
        <authorList>
            <person name="Xu J."/>
            <person name="Rensing C."/>
            <person name="Mazhar H.S."/>
        </authorList>
    </citation>
    <scope>NUCLEOTIDE SEQUENCE [LARGE SCALE GENOMIC DNA]</scope>
    <source>
        <strain evidence="1 2">NC1</strain>
    </source>
</reference>
<proteinExistence type="predicted"/>
<dbReference type="AlphaFoldDB" id="A0A329QSI7"/>
<protein>
    <submittedName>
        <fullName evidence="1">Normocyte-binding protein</fullName>
    </submittedName>
</protein>
<dbReference type="RefSeq" id="WP_113053710.1">
    <property type="nucleotide sequence ID" value="NZ_CP175536.1"/>
</dbReference>
<accession>A0A329QSI7</accession>
<evidence type="ECO:0000313" key="2">
    <source>
        <dbReference type="Proteomes" id="UP000250642"/>
    </source>
</evidence>
<organism evidence="1 2">
    <name type="scientific">Paenibacillus taichungensis</name>
    <dbReference type="NCBI Taxonomy" id="484184"/>
    <lineage>
        <taxon>Bacteria</taxon>
        <taxon>Bacillati</taxon>
        <taxon>Bacillota</taxon>
        <taxon>Bacilli</taxon>
        <taxon>Bacillales</taxon>
        <taxon>Paenibacillaceae</taxon>
        <taxon>Paenibacillus</taxon>
    </lineage>
</organism>
<name>A0A329QSI7_9BACL</name>
<gene>
    <name evidence="1" type="ORF">DC345_14625</name>
</gene>